<protein>
    <recommendedName>
        <fullName evidence="11">DUF2029 domain-containing protein</fullName>
    </recommendedName>
</protein>
<keyword evidence="2" id="KW-1003">Cell membrane</keyword>
<dbReference type="Pfam" id="PF09594">
    <property type="entry name" value="GT87"/>
    <property type="match status" value="1"/>
</dbReference>
<proteinExistence type="inferred from homology"/>
<evidence type="ECO:0000256" key="6">
    <source>
        <dbReference type="ARBA" id="ARBA00023136"/>
    </source>
</evidence>
<evidence type="ECO:0000256" key="4">
    <source>
        <dbReference type="ARBA" id="ARBA00022692"/>
    </source>
</evidence>
<evidence type="ECO:0000256" key="1">
    <source>
        <dbReference type="ARBA" id="ARBA00004651"/>
    </source>
</evidence>
<name>A0A1N6ZPP9_9RHOO</name>
<dbReference type="InterPro" id="IPR018584">
    <property type="entry name" value="GT87"/>
</dbReference>
<organism evidence="9 10">
    <name type="scientific">Aromatoleum tolulyticum</name>
    <dbReference type="NCBI Taxonomy" id="34027"/>
    <lineage>
        <taxon>Bacteria</taxon>
        <taxon>Pseudomonadati</taxon>
        <taxon>Pseudomonadota</taxon>
        <taxon>Betaproteobacteria</taxon>
        <taxon>Rhodocyclales</taxon>
        <taxon>Rhodocyclaceae</taxon>
        <taxon>Aromatoleum</taxon>
    </lineage>
</organism>
<comment type="subcellular location">
    <subcellularLocation>
        <location evidence="1">Cell membrane</location>
        <topology evidence="1">Multi-pass membrane protein</topology>
    </subcellularLocation>
</comment>
<keyword evidence="4 8" id="KW-0812">Transmembrane</keyword>
<keyword evidence="10" id="KW-1185">Reference proteome</keyword>
<keyword evidence="5 8" id="KW-1133">Transmembrane helix</keyword>
<evidence type="ECO:0000256" key="7">
    <source>
        <dbReference type="ARBA" id="ARBA00024033"/>
    </source>
</evidence>
<feature type="transmembrane region" description="Helical" evidence="8">
    <location>
        <begin position="202"/>
        <end position="221"/>
    </location>
</feature>
<evidence type="ECO:0000313" key="10">
    <source>
        <dbReference type="Proteomes" id="UP000186819"/>
    </source>
</evidence>
<feature type="transmembrane region" description="Helical" evidence="8">
    <location>
        <begin position="365"/>
        <end position="383"/>
    </location>
</feature>
<keyword evidence="3" id="KW-0808">Transferase</keyword>
<evidence type="ECO:0000256" key="8">
    <source>
        <dbReference type="SAM" id="Phobius"/>
    </source>
</evidence>
<dbReference type="GO" id="GO:0005886">
    <property type="term" value="C:plasma membrane"/>
    <property type="evidence" value="ECO:0007669"/>
    <property type="project" value="UniProtKB-SubCell"/>
</dbReference>
<feature type="transmembrane region" description="Helical" evidence="8">
    <location>
        <begin position="269"/>
        <end position="287"/>
    </location>
</feature>
<reference evidence="10" key="1">
    <citation type="submission" date="2017-01" db="EMBL/GenBank/DDBJ databases">
        <authorList>
            <person name="Varghese N."/>
            <person name="Submissions S."/>
        </authorList>
    </citation>
    <scope>NUCLEOTIDE SEQUENCE [LARGE SCALE GENOMIC DNA]</scope>
    <source>
        <strain evidence="10">ATCC 51758</strain>
    </source>
</reference>
<feature type="transmembrane region" description="Helical" evidence="8">
    <location>
        <begin position="227"/>
        <end position="248"/>
    </location>
</feature>
<feature type="transmembrane region" description="Helical" evidence="8">
    <location>
        <begin position="170"/>
        <end position="195"/>
    </location>
</feature>
<dbReference type="Proteomes" id="UP000186819">
    <property type="component" value="Unassembled WGS sequence"/>
</dbReference>
<dbReference type="GO" id="GO:0016758">
    <property type="term" value="F:hexosyltransferase activity"/>
    <property type="evidence" value="ECO:0007669"/>
    <property type="project" value="InterPro"/>
</dbReference>
<feature type="transmembrane region" description="Helical" evidence="8">
    <location>
        <begin position="92"/>
        <end position="121"/>
    </location>
</feature>
<evidence type="ECO:0000256" key="3">
    <source>
        <dbReference type="ARBA" id="ARBA00022679"/>
    </source>
</evidence>
<keyword evidence="6 8" id="KW-0472">Membrane</keyword>
<dbReference type="AlphaFoldDB" id="A0A1N6ZPP9"/>
<accession>A0A1N6ZPP9</accession>
<sequence length="413" mass="44255">MWMVAVAYAAFIGSTLVDGYRAAARGDVPLYTDYTPTYAASMLVQEIPAENLYRPRFVAEAGRRAAVAAYPGINSEQARGVGFAPWMYPPTFILLVLPLAYLPYLASWLAWLAATAVPFLAAIRTIIRGPAALPFALSAPPVFFNVMYGQNGFLTAGLIGLGLARLRDRPLWAGILIGLASVKPHLGILIPLALIAGGYWRAFAAATLTVIATIVASLVAFGDDPWFGFIGATLFHLDGFGAGAYNFVPMTTVLATARMAGSSMESAWAVQYAASAAMVAITGWVWWRGRRHPATHGLQCAVLCLATPLALPMIYLYDLVLVVPAVAWLWVDLRRRGARHVEFAVLGLPFAALLAVKWVATTFGIQIGAACVAVLLSLALNRFRHALNDQADTTALPDVATRREPVPAAIATQ</sequence>
<evidence type="ECO:0008006" key="11">
    <source>
        <dbReference type="Google" id="ProtNLM"/>
    </source>
</evidence>
<evidence type="ECO:0000313" key="9">
    <source>
        <dbReference type="EMBL" id="SIR28656.1"/>
    </source>
</evidence>
<feature type="transmembrane region" description="Helical" evidence="8">
    <location>
        <begin position="142"/>
        <end position="164"/>
    </location>
</feature>
<dbReference type="STRING" id="34027.SAMN05421829_11289"/>
<gene>
    <name evidence="9" type="ORF">SAMN05421829_11289</name>
</gene>
<evidence type="ECO:0000256" key="5">
    <source>
        <dbReference type="ARBA" id="ARBA00022989"/>
    </source>
</evidence>
<comment type="similarity">
    <text evidence="7">Belongs to the glycosyltransferase 87 family.</text>
</comment>
<evidence type="ECO:0000256" key="2">
    <source>
        <dbReference type="ARBA" id="ARBA00022475"/>
    </source>
</evidence>
<dbReference type="EMBL" id="FTMD01000012">
    <property type="protein sequence ID" value="SIR28656.1"/>
    <property type="molecule type" value="Genomic_DNA"/>
</dbReference>